<dbReference type="GO" id="GO:0090499">
    <property type="term" value="F:pimelyl-[acyl-carrier protein] methyl ester esterase activity"/>
    <property type="evidence" value="ECO:0007669"/>
    <property type="project" value="UniProtKB-EC"/>
</dbReference>
<protein>
    <recommendedName>
        <fullName evidence="1">Pimeloyl-[acyl-carrier protein] methyl ester esterase</fullName>
        <ecNumber evidence="1">3.1.1.85</ecNumber>
    </recommendedName>
    <alternativeName>
        <fullName evidence="1">Biotin synthesis protein BioH</fullName>
    </alternativeName>
    <alternativeName>
        <fullName evidence="1">Carboxylesterase BioH</fullName>
    </alternativeName>
</protein>
<reference evidence="2 3" key="1">
    <citation type="submission" date="2017-05" db="EMBL/GenBank/DDBJ databases">
        <title>High clonality and local adaptation shapes Vibrionaceae linages within an endangered oasis.</title>
        <authorList>
            <person name="Vazquez-Rosas-Landa M."/>
        </authorList>
    </citation>
    <scope>NUCLEOTIDE SEQUENCE [LARGE SCALE GENOMIC DNA]</scope>
    <source>
        <strain evidence="2 3">P46_P4S1P180</strain>
    </source>
</reference>
<comment type="function">
    <text evidence="1">The physiological role of BioH is to remove the methyl group introduced by BioC when the pimeloyl moiety is complete. It allows to synthesize pimeloyl-ACP via the fatty acid synthetic pathway through the hydrolysis of the ester bonds of pimeloyl-ACP esters.</text>
</comment>
<dbReference type="Proteomes" id="UP000465712">
    <property type="component" value="Unassembled WGS sequence"/>
</dbReference>
<comment type="similarity">
    <text evidence="1">Belongs to the AB hydrolase superfamily. Carboxylesterase BioH family.</text>
</comment>
<dbReference type="InterPro" id="IPR000073">
    <property type="entry name" value="AB_hydrolase_1"/>
</dbReference>
<dbReference type="PANTHER" id="PTHR43194">
    <property type="entry name" value="HYDROLASE ALPHA/BETA FOLD FAMILY"/>
    <property type="match status" value="1"/>
</dbReference>
<dbReference type="HAMAP" id="MF_01260">
    <property type="entry name" value="Carboxylester"/>
    <property type="match status" value="1"/>
</dbReference>
<comment type="subunit">
    <text evidence="1">Monomer.</text>
</comment>
<accession>A0A7X4WTW5</accession>
<dbReference type="InterPro" id="IPR050228">
    <property type="entry name" value="Carboxylesterase_BioH"/>
</dbReference>
<comment type="pathway">
    <text evidence="1">Cofactor biosynthesis; biotin biosynthesis.</text>
</comment>
<dbReference type="EC" id="3.1.1.85" evidence="1"/>
<dbReference type="PANTHER" id="PTHR43194:SF5">
    <property type="entry name" value="PIMELOYL-[ACYL-CARRIER PROTEIN] METHYL ESTER ESTERASE"/>
    <property type="match status" value="1"/>
</dbReference>
<keyword evidence="1" id="KW-0093">Biotin biosynthesis</keyword>
<dbReference type="Gene3D" id="3.40.50.1820">
    <property type="entry name" value="alpha/beta hydrolase"/>
    <property type="match status" value="1"/>
</dbReference>
<feature type="active site" evidence="1">
    <location>
        <position position="239"/>
    </location>
</feature>
<evidence type="ECO:0000313" key="2">
    <source>
        <dbReference type="EMBL" id="NAW65714.1"/>
    </source>
</evidence>
<keyword evidence="1" id="KW-0963">Cytoplasm</keyword>
<dbReference type="Pfam" id="PF00561">
    <property type="entry name" value="Abhydrolase_1"/>
    <property type="match status" value="1"/>
</dbReference>
<evidence type="ECO:0000256" key="1">
    <source>
        <dbReference type="HAMAP-Rule" id="MF_01260"/>
    </source>
</evidence>
<sequence length="274" mass="29919">MTASVYWQAFGQDPAQGSDLVLIHGWGMNGAVWQHLLPQLEAQYRVHVVDMPGYGYSAGVKAQSVEAMADALLAGAPARAVWLGWSLGGLIAKQAALQAPERVSKLITVASSPRFAAMDTWRGIRPQVLSDFRQQLSDNFSLTIERFMALQAMGSPSARQDIRLLKQAVLSRPQPSPAALAAGLEMLAEVDLRRQLTQIQQPWLRLYGRLDGLVPVKVASDMDRLAPQSEKVVFPQASHAPFISHPQDFLQSLQVFIEGDAPAALATESTEILK</sequence>
<evidence type="ECO:0000313" key="3">
    <source>
        <dbReference type="Proteomes" id="UP000465712"/>
    </source>
</evidence>
<dbReference type="AlphaFoldDB" id="A0A7X4WTW5"/>
<dbReference type="InterPro" id="IPR029058">
    <property type="entry name" value="AB_hydrolase_fold"/>
</dbReference>
<dbReference type="GO" id="GO:0009102">
    <property type="term" value="P:biotin biosynthetic process"/>
    <property type="evidence" value="ECO:0007669"/>
    <property type="project" value="UniProtKB-UniRule"/>
</dbReference>
<gene>
    <name evidence="1 2" type="primary">bioH</name>
    <name evidence="2" type="ORF">CAG72_10840</name>
</gene>
<feature type="binding site" evidence="1">
    <location>
        <begin position="86"/>
        <end position="87"/>
    </location>
    <ligand>
        <name>substrate</name>
    </ligand>
</feature>
<proteinExistence type="inferred from homology"/>
<comment type="caution">
    <text evidence="2">The sequence shown here is derived from an EMBL/GenBank/DDBJ whole genome shotgun (WGS) entry which is preliminary data.</text>
</comment>
<dbReference type="RefSeq" id="WP_051287644.1">
    <property type="nucleotide sequence ID" value="NZ_WXWV01000358.1"/>
</dbReference>
<feature type="active site" evidence="1">
    <location>
        <position position="211"/>
    </location>
</feature>
<dbReference type="InterPro" id="IPR010076">
    <property type="entry name" value="BioH"/>
</dbReference>
<dbReference type="SUPFAM" id="SSF53474">
    <property type="entry name" value="alpha/beta-Hydrolases"/>
    <property type="match status" value="1"/>
</dbReference>
<dbReference type="NCBIfam" id="TIGR01738">
    <property type="entry name" value="bioH"/>
    <property type="match status" value="1"/>
</dbReference>
<keyword evidence="1 2" id="KW-0378">Hydrolase</keyword>
<feature type="binding site" evidence="1">
    <location>
        <position position="239"/>
    </location>
    <ligand>
        <name>substrate</name>
    </ligand>
</feature>
<dbReference type="UniPathway" id="UPA00078"/>
<dbReference type="EMBL" id="WXWW01000165">
    <property type="protein sequence ID" value="NAW65714.1"/>
    <property type="molecule type" value="Genomic_DNA"/>
</dbReference>
<feature type="binding site" evidence="1">
    <location>
        <position position="26"/>
    </location>
    <ligand>
        <name>substrate</name>
    </ligand>
</feature>
<feature type="active site" description="Nucleophile" evidence="1">
    <location>
        <position position="86"/>
    </location>
</feature>
<keyword evidence="1" id="KW-0719">Serine esterase</keyword>
<name>A0A7X4WTW5_9GAMM</name>
<feature type="binding site" evidence="1">
    <location>
        <begin position="147"/>
        <end position="151"/>
    </location>
    <ligand>
        <name>substrate</name>
    </ligand>
</feature>
<comment type="subcellular location">
    <subcellularLocation>
        <location evidence="1">Cytoplasm</location>
    </subcellularLocation>
</comment>
<organism evidence="2 3">
    <name type="scientific">Photobacterium halotolerans</name>
    <dbReference type="NCBI Taxonomy" id="265726"/>
    <lineage>
        <taxon>Bacteria</taxon>
        <taxon>Pseudomonadati</taxon>
        <taxon>Pseudomonadota</taxon>
        <taxon>Gammaproteobacteria</taxon>
        <taxon>Vibrionales</taxon>
        <taxon>Vibrionaceae</taxon>
        <taxon>Photobacterium</taxon>
    </lineage>
</organism>
<dbReference type="GO" id="GO:0005737">
    <property type="term" value="C:cytoplasm"/>
    <property type="evidence" value="ECO:0007669"/>
    <property type="project" value="UniProtKB-SubCell"/>
</dbReference>
<comment type="catalytic activity">
    <reaction evidence="1">
        <text>6-carboxyhexanoyl-[ACP] methyl ester + H2O = 6-carboxyhexanoyl-[ACP] + methanol + H(+)</text>
        <dbReference type="Rhea" id="RHEA:42700"/>
        <dbReference type="Rhea" id="RHEA-COMP:9955"/>
        <dbReference type="Rhea" id="RHEA-COMP:10186"/>
        <dbReference type="ChEBI" id="CHEBI:15377"/>
        <dbReference type="ChEBI" id="CHEBI:15378"/>
        <dbReference type="ChEBI" id="CHEBI:17790"/>
        <dbReference type="ChEBI" id="CHEBI:78846"/>
        <dbReference type="ChEBI" id="CHEBI:82735"/>
        <dbReference type="EC" id="3.1.1.85"/>
    </reaction>
</comment>